<sequence length="535" mass="59723">MLPIQYDLVQLRDHYSDKLLHRFYDELMIKNFPVPEELDDVEVWEYALSPQREAVRDEKDPLMQIVLALETPLHSTPADIPYCDRRILGGVVYEYYHQSACALISYIVTDTSVRRAGVLRRAHTACIEDLQRIASAGRGLRAVLMETNAPGFDDGVMDNNHRHEVLYRLGYRQVVCLYNQPPLGTGESPCEDLCLLVYLPDMPIVRLTEHDPVSSPTPVEAIVRCNSTTQMQQHSCETVLTSETTAQPSQSTGQSTEHIHHIPARWLYKFVVEFARSTLGHENDHLWLHERYFRDFVQSLRMTSADDSDNLRIQSTLPLQTRLGCAKYHIAIVCDGSLEMFVAERTALRLHHNVGCVVTVVGPQTLDTPPRDVVREGDSGCVGTHRPSEVQSNAHVTTHTPTTLPNTTGAPAGDCVESRSMSYFGDDVSRLQGAYQTPVTGDTTVSADCFVLLQQSLAQNGCNAQGNTRAPGNHGDRFGRIILNSGLVQDVHRTEVALPLGLRATDEDLERASDELFRSVVDFLLHVSSLPTTIE</sequence>
<keyword evidence="3" id="KW-1185">Reference proteome</keyword>
<name>A0A0L0FPV9_9EUKA</name>
<feature type="region of interest" description="Disordered" evidence="1">
    <location>
        <begin position="378"/>
        <end position="411"/>
    </location>
</feature>
<organism evidence="2 3">
    <name type="scientific">Sphaeroforma arctica JP610</name>
    <dbReference type="NCBI Taxonomy" id="667725"/>
    <lineage>
        <taxon>Eukaryota</taxon>
        <taxon>Ichthyosporea</taxon>
        <taxon>Ichthyophonida</taxon>
        <taxon>Sphaeroforma</taxon>
    </lineage>
</organism>
<evidence type="ECO:0000313" key="2">
    <source>
        <dbReference type="EMBL" id="KNC78845.1"/>
    </source>
</evidence>
<dbReference type="RefSeq" id="XP_014152747.1">
    <property type="nucleotide sequence ID" value="XM_014297272.1"/>
</dbReference>
<gene>
    <name evidence="2" type="ORF">SARC_08739</name>
</gene>
<dbReference type="OrthoDB" id="14374at2759"/>
<evidence type="ECO:0000256" key="1">
    <source>
        <dbReference type="SAM" id="MobiDB-lite"/>
    </source>
</evidence>
<protein>
    <submittedName>
        <fullName evidence="2">Uncharacterized protein</fullName>
    </submittedName>
</protein>
<proteinExistence type="predicted"/>
<evidence type="ECO:0000313" key="3">
    <source>
        <dbReference type="Proteomes" id="UP000054560"/>
    </source>
</evidence>
<accession>A0A0L0FPV9</accession>
<reference evidence="2 3" key="1">
    <citation type="submission" date="2011-02" db="EMBL/GenBank/DDBJ databases">
        <title>The Genome Sequence of Sphaeroforma arctica JP610.</title>
        <authorList>
            <consortium name="The Broad Institute Genome Sequencing Platform"/>
            <person name="Russ C."/>
            <person name="Cuomo C."/>
            <person name="Young S.K."/>
            <person name="Zeng Q."/>
            <person name="Gargeya S."/>
            <person name="Alvarado L."/>
            <person name="Berlin A."/>
            <person name="Chapman S.B."/>
            <person name="Chen Z."/>
            <person name="Freedman E."/>
            <person name="Gellesch M."/>
            <person name="Goldberg J."/>
            <person name="Griggs A."/>
            <person name="Gujja S."/>
            <person name="Heilman E."/>
            <person name="Heiman D."/>
            <person name="Howarth C."/>
            <person name="Mehta T."/>
            <person name="Neiman D."/>
            <person name="Pearson M."/>
            <person name="Roberts A."/>
            <person name="Saif S."/>
            <person name="Shea T."/>
            <person name="Shenoy N."/>
            <person name="Sisk P."/>
            <person name="Stolte C."/>
            <person name="Sykes S."/>
            <person name="White J."/>
            <person name="Yandava C."/>
            <person name="Burger G."/>
            <person name="Gray M.W."/>
            <person name="Holland P.W.H."/>
            <person name="King N."/>
            <person name="Lang F.B.F."/>
            <person name="Roger A.J."/>
            <person name="Ruiz-Trillo I."/>
            <person name="Haas B."/>
            <person name="Nusbaum C."/>
            <person name="Birren B."/>
        </authorList>
    </citation>
    <scope>NUCLEOTIDE SEQUENCE [LARGE SCALE GENOMIC DNA]</scope>
    <source>
        <strain evidence="2 3">JP610</strain>
    </source>
</reference>
<dbReference type="GeneID" id="25909243"/>
<dbReference type="EMBL" id="KQ242413">
    <property type="protein sequence ID" value="KNC78845.1"/>
    <property type="molecule type" value="Genomic_DNA"/>
</dbReference>
<dbReference type="AlphaFoldDB" id="A0A0L0FPV9"/>
<dbReference type="eggNOG" id="ENOG502SD4M">
    <property type="taxonomic scope" value="Eukaryota"/>
</dbReference>
<feature type="compositionally biased region" description="Low complexity" evidence="1">
    <location>
        <begin position="393"/>
        <end position="411"/>
    </location>
</feature>
<dbReference type="Proteomes" id="UP000054560">
    <property type="component" value="Unassembled WGS sequence"/>
</dbReference>